<accession>M7CIQ2</accession>
<keyword evidence="4" id="KW-1185">Reference proteome</keyword>
<gene>
    <name evidence="3" type="ORF">UY3_01978</name>
</gene>
<feature type="domain" description="Myb/SANT-like DNA-binding" evidence="2">
    <location>
        <begin position="22"/>
        <end position="105"/>
    </location>
</feature>
<protein>
    <submittedName>
        <fullName evidence="3">Zinc finger and SCAN domain-containing protein 29</fullName>
    </submittedName>
</protein>
<dbReference type="InterPro" id="IPR044822">
    <property type="entry name" value="Myb_DNA-bind_4"/>
</dbReference>
<dbReference type="Pfam" id="PF13837">
    <property type="entry name" value="Myb_DNA-bind_4"/>
    <property type="match status" value="1"/>
</dbReference>
<feature type="region of interest" description="Disordered" evidence="1">
    <location>
        <begin position="135"/>
        <end position="226"/>
    </location>
</feature>
<feature type="compositionally biased region" description="Polar residues" evidence="1">
    <location>
        <begin position="188"/>
        <end position="198"/>
    </location>
</feature>
<dbReference type="Proteomes" id="UP000031443">
    <property type="component" value="Unassembled WGS sequence"/>
</dbReference>
<dbReference type="Gene3D" id="1.10.10.60">
    <property type="entry name" value="Homeodomain-like"/>
    <property type="match status" value="1"/>
</dbReference>
<dbReference type="PANTHER" id="PTHR47595">
    <property type="entry name" value="HEAT SHOCK 70 KDA PROTEIN 14"/>
    <property type="match status" value="1"/>
</dbReference>
<dbReference type="EMBL" id="KB503068">
    <property type="protein sequence ID" value="EMP40852.1"/>
    <property type="molecule type" value="Genomic_DNA"/>
</dbReference>
<dbReference type="AlphaFoldDB" id="M7CIQ2"/>
<evidence type="ECO:0000313" key="4">
    <source>
        <dbReference type="Proteomes" id="UP000031443"/>
    </source>
</evidence>
<feature type="compositionally biased region" description="Polar residues" evidence="1">
    <location>
        <begin position="206"/>
        <end position="219"/>
    </location>
</feature>
<name>M7CIQ2_CHEMY</name>
<dbReference type="PANTHER" id="PTHR47595:SF1">
    <property type="entry name" value="MYB_SANT-LIKE DNA-BINDING DOMAIN-CONTAINING PROTEIN"/>
    <property type="match status" value="1"/>
</dbReference>
<feature type="compositionally biased region" description="Acidic residues" evidence="1">
    <location>
        <begin position="135"/>
        <end position="146"/>
    </location>
</feature>
<proteinExistence type="predicted"/>
<sequence>MQSSPSQETTQSRIRRQAPACSEREILDLIACWGDESVMAELRSKKRNANTYTKVSRAMTERGYSRDTEQCRTKIKELRQAYQKAREANGCSGSQPHTCHFYRELLSIMGGNDPSTPPLSVDTCKGGVAWSEEDDFLEDEEEEEDSAQVASGESVFPPSHELFLTLEPIASPDSQSMLRDHDPGEGTSGSCLLTQMPKNTGGEARGTTQSTPEDCTSSRKLAYPKF</sequence>
<evidence type="ECO:0000256" key="1">
    <source>
        <dbReference type="SAM" id="MobiDB-lite"/>
    </source>
</evidence>
<reference evidence="4" key="1">
    <citation type="journal article" date="2013" name="Nat. Genet.">
        <title>The draft genomes of soft-shell turtle and green sea turtle yield insights into the development and evolution of the turtle-specific body plan.</title>
        <authorList>
            <person name="Wang Z."/>
            <person name="Pascual-Anaya J."/>
            <person name="Zadissa A."/>
            <person name="Li W."/>
            <person name="Niimura Y."/>
            <person name="Huang Z."/>
            <person name="Li C."/>
            <person name="White S."/>
            <person name="Xiong Z."/>
            <person name="Fang D."/>
            <person name="Wang B."/>
            <person name="Ming Y."/>
            <person name="Chen Y."/>
            <person name="Zheng Y."/>
            <person name="Kuraku S."/>
            <person name="Pignatelli M."/>
            <person name="Herrero J."/>
            <person name="Beal K."/>
            <person name="Nozawa M."/>
            <person name="Li Q."/>
            <person name="Wang J."/>
            <person name="Zhang H."/>
            <person name="Yu L."/>
            <person name="Shigenobu S."/>
            <person name="Wang J."/>
            <person name="Liu J."/>
            <person name="Flicek P."/>
            <person name="Searle S."/>
            <person name="Wang J."/>
            <person name="Kuratani S."/>
            <person name="Yin Y."/>
            <person name="Aken B."/>
            <person name="Zhang G."/>
            <person name="Irie N."/>
        </authorList>
    </citation>
    <scope>NUCLEOTIDE SEQUENCE [LARGE SCALE GENOMIC DNA]</scope>
</reference>
<evidence type="ECO:0000313" key="3">
    <source>
        <dbReference type="EMBL" id="EMP40852.1"/>
    </source>
</evidence>
<organism evidence="3 4">
    <name type="scientific">Chelonia mydas</name>
    <name type="common">Green sea-turtle</name>
    <name type="synonym">Chelonia agassizi</name>
    <dbReference type="NCBI Taxonomy" id="8469"/>
    <lineage>
        <taxon>Eukaryota</taxon>
        <taxon>Metazoa</taxon>
        <taxon>Chordata</taxon>
        <taxon>Craniata</taxon>
        <taxon>Vertebrata</taxon>
        <taxon>Euteleostomi</taxon>
        <taxon>Archelosauria</taxon>
        <taxon>Testudinata</taxon>
        <taxon>Testudines</taxon>
        <taxon>Cryptodira</taxon>
        <taxon>Durocryptodira</taxon>
        <taxon>Americhelydia</taxon>
        <taxon>Chelonioidea</taxon>
        <taxon>Cheloniidae</taxon>
        <taxon>Chelonia</taxon>
    </lineage>
</organism>
<evidence type="ECO:0000259" key="2">
    <source>
        <dbReference type="Pfam" id="PF13837"/>
    </source>
</evidence>
<dbReference type="FunFam" id="1.10.10.60:FF:000032">
    <property type="entry name" value="Zinc finger and SCAN domain-containing 20"/>
    <property type="match status" value="1"/>
</dbReference>